<dbReference type="Gene3D" id="1.10.1760.10">
    <property type="entry name" value="Actin-related protein 2/3 complex subunit 3"/>
    <property type="match status" value="2"/>
</dbReference>
<dbReference type="GO" id="GO:0003779">
    <property type="term" value="F:actin binding"/>
    <property type="evidence" value="ECO:0007669"/>
    <property type="project" value="UniProtKB-KW"/>
</dbReference>
<evidence type="ECO:0000256" key="1">
    <source>
        <dbReference type="ARBA" id="ARBA00004245"/>
    </source>
</evidence>
<dbReference type="Proteomes" id="UP000186817">
    <property type="component" value="Unassembled WGS sequence"/>
</dbReference>
<dbReference type="GO" id="GO:0034314">
    <property type="term" value="P:Arp2/3 complex-mediated actin nucleation"/>
    <property type="evidence" value="ECO:0007669"/>
    <property type="project" value="InterPro"/>
</dbReference>
<evidence type="ECO:0000313" key="8">
    <source>
        <dbReference type="Proteomes" id="UP000186817"/>
    </source>
</evidence>
<dbReference type="GO" id="GO:0005885">
    <property type="term" value="C:Arp2/3 protein complex"/>
    <property type="evidence" value="ECO:0007669"/>
    <property type="project" value="InterPro"/>
</dbReference>
<dbReference type="InterPro" id="IPR007204">
    <property type="entry name" value="ARPC3"/>
</dbReference>
<comment type="subcellular location">
    <subcellularLocation>
        <location evidence="1">Cytoplasm</location>
        <location evidence="1">Cytoskeleton</location>
    </subcellularLocation>
</comment>
<evidence type="ECO:0000256" key="4">
    <source>
        <dbReference type="ARBA" id="ARBA00023203"/>
    </source>
</evidence>
<dbReference type="InterPro" id="IPR036753">
    <property type="entry name" value="ARPC3_sf"/>
</dbReference>
<gene>
    <name evidence="7" type="primary">arc3</name>
    <name evidence="7" type="ORF">AK812_SmicGene39465</name>
</gene>
<keyword evidence="6" id="KW-1133">Transmembrane helix</keyword>
<comment type="caution">
    <text evidence="7">The sequence shown here is derived from an EMBL/GenBank/DDBJ whole genome shotgun (WGS) entry which is preliminary data.</text>
</comment>
<dbReference type="SUPFAM" id="SSF69060">
    <property type="entry name" value="Arp2/3 complex 21 kDa subunit ARPC3"/>
    <property type="match status" value="2"/>
</dbReference>
<proteinExistence type="inferred from homology"/>
<keyword evidence="5" id="KW-0206">Cytoskeleton</keyword>
<keyword evidence="4" id="KW-0009">Actin-binding</keyword>
<keyword evidence="6" id="KW-0812">Transmembrane</keyword>
<dbReference type="EMBL" id="LSRX01001409">
    <property type="protein sequence ID" value="OLP80160.1"/>
    <property type="molecule type" value="Genomic_DNA"/>
</dbReference>
<dbReference type="AlphaFoldDB" id="A0A1Q9CB49"/>
<keyword evidence="6" id="KW-0472">Membrane</keyword>
<dbReference type="OrthoDB" id="437457at2759"/>
<evidence type="ECO:0000256" key="6">
    <source>
        <dbReference type="SAM" id="Phobius"/>
    </source>
</evidence>
<evidence type="ECO:0000256" key="2">
    <source>
        <dbReference type="ARBA" id="ARBA00010856"/>
    </source>
</evidence>
<comment type="similarity">
    <text evidence="2">Belongs to the ARPC3 family.</text>
</comment>
<evidence type="ECO:0000256" key="3">
    <source>
        <dbReference type="ARBA" id="ARBA00022490"/>
    </source>
</evidence>
<evidence type="ECO:0000256" key="5">
    <source>
        <dbReference type="ARBA" id="ARBA00023212"/>
    </source>
</evidence>
<dbReference type="Pfam" id="PF04062">
    <property type="entry name" value="P21-Arc"/>
    <property type="match status" value="2"/>
</dbReference>
<dbReference type="PANTHER" id="PTHR12391">
    <property type="entry name" value="ARP2/3 COMPLEX 21 KD SUBUNIT"/>
    <property type="match status" value="1"/>
</dbReference>
<reference evidence="7 8" key="1">
    <citation type="submission" date="2016-02" db="EMBL/GenBank/DDBJ databases">
        <title>Genome analysis of coral dinoflagellate symbionts highlights evolutionary adaptations to a symbiotic lifestyle.</title>
        <authorList>
            <person name="Aranda M."/>
            <person name="Li Y."/>
            <person name="Liew Y.J."/>
            <person name="Baumgarten S."/>
            <person name="Simakov O."/>
            <person name="Wilson M."/>
            <person name="Piel J."/>
            <person name="Ashoor H."/>
            <person name="Bougouffa S."/>
            <person name="Bajic V.B."/>
            <person name="Ryu T."/>
            <person name="Ravasi T."/>
            <person name="Bayer T."/>
            <person name="Micklem G."/>
            <person name="Kim H."/>
            <person name="Bhak J."/>
            <person name="Lajeunesse T.C."/>
            <person name="Voolstra C.R."/>
        </authorList>
    </citation>
    <scope>NUCLEOTIDE SEQUENCE [LARGE SCALE GENOMIC DNA]</scope>
    <source>
        <strain evidence="7 8">CCMP2467</strain>
    </source>
</reference>
<sequence length="1020" mass="114628">MEVQRCEGGFLDWIEAGLCNAIETTIWTSEYCNVPLPVQLIYRLLLHGTNGALQVHVLRIFHYADWWKVHREFSQQGICSKLRTMPVYHSRHNGSNAVSVCGCPLVPLKTARFKGPAPTPASLGLTDEFVDLVDEALRSFRWNILFKNFEVQLEAENGVPVQGTISIKGHNLQEFCPELETTYMSRLLANCPKRRSPPCFLMEFRQACENKSWPERLEPESAWEFLQNGYLAATELRWQRTLSEQHSPQTSRTCLDSLKIGDVLPEHLKQHDFHHFRTNFSNSPPNKMSMSANSTYVAVGFNDLRVLLDANIQEEAANIRFVGIDLNDFAVAKTLVIAAMLKDASIPVNHVLQVWYSSTWSKGTFSSFKRSVWALELPAQKPGIHQLVDFWKSTAAPDLTNCRREWLRYFVNDARKWDACTIASLVRQLDRLAACRYFLTGDVCDEREESADQLEVGSLTMWALPLGSLPLHNADSIFATMSLEDYLPVPEQADSIIQLFVNDISKKLNSIRRLLLEGRLEIEIWQDELTSGSCQLLSRISALSPAGISWSNLLDYTDFASFHAVAARCSAPDSFTTHYAYSMEWVKDVYGITLADWCRGRQALRASLLVELETGKALPAFSRKTQLSTLLALPGFGCPSRMWMYVTAMHLHKSWVLGDADRVLVYLTLWIQKCLSVASQAGSAEDAARQLEVVAASELPGPGDAGFILGSWFKAGPPQDCQMAKAYLKQLRQETASRLLPLFYADGQPNKWWFQFSKKKFMNIALQVHVSELSDMWGVSDVDVPGNHGWATGLIDEESSALPRPPRRFVECAGLSEKRKHGTGDDSDQHGKGGLYFDLELCRLVSGHLASDFDEQLFKPELYELESENDAQEDMRLPGALGFIQSDWSGLVVAFNIMCLYIQVACDVTDEDAKVLENVNDTCLVLYTIEAIDVVASASCLQASFWLPVLRGIRVLRCFFALIFGGLSRVVSAVIITSVILMGWGPMRCLETDIQSPLWEPINDLARDPIQGVSKQRDHC</sequence>
<keyword evidence="3" id="KW-0963">Cytoplasm</keyword>
<feature type="transmembrane region" description="Helical" evidence="6">
    <location>
        <begin position="959"/>
        <end position="984"/>
    </location>
</feature>
<keyword evidence="8" id="KW-1185">Reference proteome</keyword>
<name>A0A1Q9CB49_SYMMI</name>
<evidence type="ECO:0000313" key="7">
    <source>
        <dbReference type="EMBL" id="OLP80160.1"/>
    </source>
</evidence>
<accession>A0A1Q9CB49</accession>
<protein>
    <submittedName>
        <fullName evidence="7">Actin-related protein 2/3 complex subunit 3</fullName>
    </submittedName>
</protein>
<organism evidence="7 8">
    <name type="scientific">Symbiodinium microadriaticum</name>
    <name type="common">Dinoflagellate</name>
    <name type="synonym">Zooxanthella microadriatica</name>
    <dbReference type="NCBI Taxonomy" id="2951"/>
    <lineage>
        <taxon>Eukaryota</taxon>
        <taxon>Sar</taxon>
        <taxon>Alveolata</taxon>
        <taxon>Dinophyceae</taxon>
        <taxon>Suessiales</taxon>
        <taxon>Symbiodiniaceae</taxon>
        <taxon>Symbiodinium</taxon>
    </lineage>
</organism>
<dbReference type="GO" id="GO:0030833">
    <property type="term" value="P:regulation of actin filament polymerization"/>
    <property type="evidence" value="ECO:0007669"/>
    <property type="project" value="InterPro"/>
</dbReference>